<dbReference type="STRING" id="1566387.QV13_11705"/>
<keyword evidence="1" id="KW-0732">Signal</keyword>
<dbReference type="RefSeq" id="WP_024924967.1">
    <property type="nucleotide sequence ID" value="NZ_MDEO01000031.1"/>
</dbReference>
<dbReference type="AlphaFoldDB" id="A0A1C2DVS5"/>
<dbReference type="OrthoDB" id="6636664at2"/>
<accession>A0A1C2DVS5</accession>
<proteinExistence type="predicted"/>
<evidence type="ECO:0000313" key="3">
    <source>
        <dbReference type="Proteomes" id="UP000094412"/>
    </source>
</evidence>
<feature type="chain" id="PRO_5008659885" evidence="1">
    <location>
        <begin position="20"/>
        <end position="141"/>
    </location>
</feature>
<reference evidence="2 3" key="1">
    <citation type="submission" date="2016-08" db="EMBL/GenBank/DDBJ databases">
        <title>Whole genome sequence of Mesorhizobium sp. strain UASWS1009 isolated from industrial sewage.</title>
        <authorList>
            <person name="Crovadore J."/>
            <person name="Calmin G."/>
            <person name="Chablais R."/>
            <person name="Cochard B."/>
            <person name="Lefort F."/>
        </authorList>
    </citation>
    <scope>NUCLEOTIDE SEQUENCE [LARGE SCALE GENOMIC DNA]</scope>
    <source>
        <strain evidence="2 3">UASWS1009</strain>
    </source>
</reference>
<protein>
    <submittedName>
        <fullName evidence="2">Uncharacterized protein</fullName>
    </submittedName>
</protein>
<feature type="signal peptide" evidence="1">
    <location>
        <begin position="1"/>
        <end position="19"/>
    </location>
</feature>
<evidence type="ECO:0000256" key="1">
    <source>
        <dbReference type="SAM" id="SignalP"/>
    </source>
</evidence>
<comment type="caution">
    <text evidence="2">The sequence shown here is derived from an EMBL/GenBank/DDBJ whole genome shotgun (WGS) entry which is preliminary data.</text>
</comment>
<evidence type="ECO:0000313" key="2">
    <source>
        <dbReference type="EMBL" id="OCX18880.1"/>
    </source>
</evidence>
<sequence length="141" mass="15226">MKIGYVLPVVLAFTSLANAVELHQVIVRIGTDGLDMVPLTISNSGKDGLSCNADFAHWYSGGVATVEPGKSAHVELWFDPKTGTFTILNDKRENLPVERLWCGLSGRAYATRVQIALDRTDVAKGMRAVSCGMEQGSLACR</sequence>
<dbReference type="Proteomes" id="UP000094412">
    <property type="component" value="Unassembled WGS sequence"/>
</dbReference>
<dbReference type="EMBL" id="MDEO01000031">
    <property type="protein sequence ID" value="OCX18880.1"/>
    <property type="molecule type" value="Genomic_DNA"/>
</dbReference>
<name>A0A1C2DVS5_9HYPH</name>
<gene>
    <name evidence="2" type="ORF">QV13_11705</name>
</gene>
<organism evidence="2 3">
    <name type="scientific">Mesorhizobium hungaricum</name>
    <dbReference type="NCBI Taxonomy" id="1566387"/>
    <lineage>
        <taxon>Bacteria</taxon>
        <taxon>Pseudomonadati</taxon>
        <taxon>Pseudomonadota</taxon>
        <taxon>Alphaproteobacteria</taxon>
        <taxon>Hyphomicrobiales</taxon>
        <taxon>Phyllobacteriaceae</taxon>
        <taxon>Mesorhizobium</taxon>
    </lineage>
</organism>
<keyword evidence="3" id="KW-1185">Reference proteome</keyword>